<keyword evidence="1" id="KW-0808">Transferase</keyword>
<dbReference type="Gene3D" id="3.40.50.150">
    <property type="entry name" value="Vaccinia Virus protein VP39"/>
    <property type="match status" value="1"/>
</dbReference>
<accession>A0A0B1PDW0</accession>
<sequence>MLTNKVRLKDDSSNAPEDIFSSAIAVVFPDEICNQHGDQFNNVIYDSTVCGEIELSLADPKIQNTQLFSHFLWNAAVQLSDLMEAAQGITEESLWNVQGQNVLELGAGTGLAGIIAYLLGAKYTVLTDYPSDEILANIQANVIRNTVSRIPSVNRDPSTIIVQGHQWGKFHDSFSLVHQGAFSRVLVCDCLWMPWQHQNLQASISWFLATGGLAWIVAGFHTGRKKLKEFFEINSLSRAGLILDQIWEKNADGTEREWLVDRGLENITEQKRWLVIAILRKDTNGSNSI</sequence>
<dbReference type="GO" id="GO:0032259">
    <property type="term" value="P:methylation"/>
    <property type="evidence" value="ECO:0007669"/>
    <property type="project" value="UniProtKB-KW"/>
</dbReference>
<dbReference type="HOGENOM" id="CLU_032409_2_1_1"/>
<organism evidence="1 2">
    <name type="scientific">Uncinula necator</name>
    <name type="common">Grape powdery mildew</name>
    <dbReference type="NCBI Taxonomy" id="52586"/>
    <lineage>
        <taxon>Eukaryota</taxon>
        <taxon>Fungi</taxon>
        <taxon>Dikarya</taxon>
        <taxon>Ascomycota</taxon>
        <taxon>Pezizomycotina</taxon>
        <taxon>Leotiomycetes</taxon>
        <taxon>Erysiphales</taxon>
        <taxon>Erysiphaceae</taxon>
        <taxon>Erysiphe</taxon>
    </lineage>
</organism>
<keyword evidence="1" id="KW-0489">Methyltransferase</keyword>
<dbReference type="GO" id="GO:0008757">
    <property type="term" value="F:S-adenosylmethionine-dependent methyltransferase activity"/>
    <property type="evidence" value="ECO:0007669"/>
    <property type="project" value="UniProtKB-ARBA"/>
</dbReference>
<dbReference type="GO" id="GO:0005737">
    <property type="term" value="C:cytoplasm"/>
    <property type="evidence" value="ECO:0007669"/>
    <property type="project" value="TreeGrafter"/>
</dbReference>
<gene>
    <name evidence="1" type="ORF">EV44_g5325</name>
</gene>
<dbReference type="InterPro" id="IPR019410">
    <property type="entry name" value="Methyltransf_16"/>
</dbReference>
<name>A0A0B1PDW0_UNCNE</name>
<dbReference type="OMA" id="RARWCIV"/>
<dbReference type="EMBL" id="JNVN01000020">
    <property type="protein sequence ID" value="KHJ36438.1"/>
    <property type="molecule type" value="Genomic_DNA"/>
</dbReference>
<proteinExistence type="predicted"/>
<evidence type="ECO:0000313" key="2">
    <source>
        <dbReference type="Proteomes" id="UP000030854"/>
    </source>
</evidence>
<dbReference type="SUPFAM" id="SSF53335">
    <property type="entry name" value="S-adenosyl-L-methionine-dependent methyltransferases"/>
    <property type="match status" value="1"/>
</dbReference>
<dbReference type="Pfam" id="PF10294">
    <property type="entry name" value="Methyltransf_16"/>
    <property type="match status" value="1"/>
</dbReference>
<dbReference type="PANTHER" id="PTHR14614:SF104">
    <property type="entry name" value="N-METHYLTRANSFERASE, PUTATIVE (AFU_ORTHOLOGUE AFUA_1G17750)-RELATED"/>
    <property type="match status" value="1"/>
</dbReference>
<keyword evidence="2" id="KW-1185">Reference proteome</keyword>
<dbReference type="AlphaFoldDB" id="A0A0B1PDW0"/>
<protein>
    <submittedName>
        <fullName evidence="1">Putative nicotinamide n-methyltransferase</fullName>
    </submittedName>
</protein>
<dbReference type="PANTHER" id="PTHR14614">
    <property type="entry name" value="HEPATOCELLULAR CARCINOMA-ASSOCIATED ANTIGEN"/>
    <property type="match status" value="1"/>
</dbReference>
<dbReference type="Proteomes" id="UP000030854">
    <property type="component" value="Unassembled WGS sequence"/>
</dbReference>
<evidence type="ECO:0000313" key="1">
    <source>
        <dbReference type="EMBL" id="KHJ36438.1"/>
    </source>
</evidence>
<comment type="caution">
    <text evidence="1">The sequence shown here is derived from an EMBL/GenBank/DDBJ whole genome shotgun (WGS) entry which is preliminary data.</text>
</comment>
<dbReference type="InterPro" id="IPR029063">
    <property type="entry name" value="SAM-dependent_MTases_sf"/>
</dbReference>
<reference evidence="1 2" key="1">
    <citation type="journal article" date="2014" name="BMC Genomics">
        <title>Adaptive genomic structural variation in the grape powdery mildew pathogen, Erysiphe necator.</title>
        <authorList>
            <person name="Jones L."/>
            <person name="Riaz S."/>
            <person name="Morales-Cruz A."/>
            <person name="Amrine K.C."/>
            <person name="McGuire B."/>
            <person name="Gubler W.D."/>
            <person name="Walker M.A."/>
            <person name="Cantu D."/>
        </authorList>
    </citation>
    <scope>NUCLEOTIDE SEQUENCE [LARGE SCALE GENOMIC DNA]</scope>
    <source>
        <strain evidence="2">c</strain>
    </source>
</reference>